<evidence type="ECO:0000256" key="1">
    <source>
        <dbReference type="ARBA" id="ARBA00022729"/>
    </source>
</evidence>
<dbReference type="AlphaFoldDB" id="A0AAW1FGX7"/>
<evidence type="ECO:0000259" key="4">
    <source>
        <dbReference type="PROSITE" id="PS50835"/>
    </source>
</evidence>
<dbReference type="InterPro" id="IPR050413">
    <property type="entry name" value="TCR_beta_variable"/>
</dbReference>
<keyword evidence="1 3" id="KW-0732">Signal</keyword>
<proteinExistence type="predicted"/>
<keyword evidence="6" id="KW-1185">Reference proteome</keyword>
<dbReference type="InterPro" id="IPR036179">
    <property type="entry name" value="Ig-like_dom_sf"/>
</dbReference>
<dbReference type="PANTHER" id="PTHR23268:SF102">
    <property type="entry name" value="IMMUNOGLOBULIN V-SET DOMAIN-CONTAINING PROTEIN"/>
    <property type="match status" value="1"/>
</dbReference>
<dbReference type="SMART" id="SM00406">
    <property type="entry name" value="IGv"/>
    <property type="match status" value="1"/>
</dbReference>
<dbReference type="PANTHER" id="PTHR23268">
    <property type="entry name" value="T-CELL RECEPTOR BETA CHAIN"/>
    <property type="match status" value="1"/>
</dbReference>
<name>A0AAW1FGX7_ZOAVI</name>
<dbReference type="SUPFAM" id="SSF48726">
    <property type="entry name" value="Immunoglobulin"/>
    <property type="match status" value="1"/>
</dbReference>
<protein>
    <recommendedName>
        <fullName evidence="4">Ig-like domain-containing protein</fullName>
    </recommendedName>
</protein>
<dbReference type="PROSITE" id="PS50835">
    <property type="entry name" value="IG_LIKE"/>
    <property type="match status" value="1"/>
</dbReference>
<dbReference type="Gene3D" id="2.60.40.10">
    <property type="entry name" value="Immunoglobulins"/>
    <property type="match status" value="1"/>
</dbReference>
<dbReference type="SMART" id="SM00409">
    <property type="entry name" value="IG"/>
    <property type="match status" value="1"/>
</dbReference>
<evidence type="ECO:0000313" key="5">
    <source>
        <dbReference type="EMBL" id="KAK9533978.1"/>
    </source>
</evidence>
<dbReference type="Pfam" id="PF07686">
    <property type="entry name" value="V-set"/>
    <property type="match status" value="1"/>
</dbReference>
<sequence length="127" mass="14385">MDIIKHGLLSWLIFLLWIKGLTDASDVTQPDILWEVQGDNATMTCSHTKGSSYYQMYWYRQLPGETMKLAVFTLANTEHSFEPDFRGDKYSATKPDAHSGTFTVKNLQPADKGLYFCAVSQHSDTVN</sequence>
<dbReference type="GO" id="GO:0005886">
    <property type="term" value="C:plasma membrane"/>
    <property type="evidence" value="ECO:0007669"/>
    <property type="project" value="TreeGrafter"/>
</dbReference>
<dbReference type="GO" id="GO:0007166">
    <property type="term" value="P:cell surface receptor signaling pathway"/>
    <property type="evidence" value="ECO:0007669"/>
    <property type="project" value="TreeGrafter"/>
</dbReference>
<dbReference type="InterPro" id="IPR013783">
    <property type="entry name" value="Ig-like_fold"/>
</dbReference>
<keyword evidence="2" id="KW-0391">Immunity</keyword>
<feature type="signal peptide" evidence="3">
    <location>
        <begin position="1"/>
        <end position="24"/>
    </location>
</feature>
<dbReference type="InterPro" id="IPR003599">
    <property type="entry name" value="Ig_sub"/>
</dbReference>
<dbReference type="GO" id="GO:0002376">
    <property type="term" value="P:immune system process"/>
    <property type="evidence" value="ECO:0007669"/>
    <property type="project" value="UniProtKB-KW"/>
</dbReference>
<evidence type="ECO:0000256" key="3">
    <source>
        <dbReference type="SAM" id="SignalP"/>
    </source>
</evidence>
<feature type="chain" id="PRO_5044002097" description="Ig-like domain-containing protein" evidence="3">
    <location>
        <begin position="25"/>
        <end position="127"/>
    </location>
</feature>
<feature type="domain" description="Ig-like" evidence="4">
    <location>
        <begin position="37"/>
        <end position="127"/>
    </location>
</feature>
<organism evidence="5 6">
    <name type="scientific">Zoarces viviparus</name>
    <name type="common">Viviparous eelpout</name>
    <name type="synonym">Blennius viviparus</name>
    <dbReference type="NCBI Taxonomy" id="48416"/>
    <lineage>
        <taxon>Eukaryota</taxon>
        <taxon>Metazoa</taxon>
        <taxon>Chordata</taxon>
        <taxon>Craniata</taxon>
        <taxon>Vertebrata</taxon>
        <taxon>Euteleostomi</taxon>
        <taxon>Actinopterygii</taxon>
        <taxon>Neopterygii</taxon>
        <taxon>Teleostei</taxon>
        <taxon>Neoteleostei</taxon>
        <taxon>Acanthomorphata</taxon>
        <taxon>Eupercaria</taxon>
        <taxon>Perciformes</taxon>
        <taxon>Cottioidei</taxon>
        <taxon>Zoarcales</taxon>
        <taxon>Zoarcidae</taxon>
        <taxon>Zoarcinae</taxon>
        <taxon>Zoarces</taxon>
    </lineage>
</organism>
<accession>A0AAW1FGX7</accession>
<comment type="caution">
    <text evidence="5">The sequence shown here is derived from an EMBL/GenBank/DDBJ whole genome shotgun (WGS) entry which is preliminary data.</text>
</comment>
<gene>
    <name evidence="5" type="ORF">VZT92_009055</name>
</gene>
<dbReference type="Proteomes" id="UP001488805">
    <property type="component" value="Unassembled WGS sequence"/>
</dbReference>
<dbReference type="InterPro" id="IPR007110">
    <property type="entry name" value="Ig-like_dom"/>
</dbReference>
<evidence type="ECO:0000313" key="6">
    <source>
        <dbReference type="Proteomes" id="UP001488805"/>
    </source>
</evidence>
<dbReference type="SMART" id="SM00408">
    <property type="entry name" value="IGc2"/>
    <property type="match status" value="1"/>
</dbReference>
<dbReference type="InterPro" id="IPR003598">
    <property type="entry name" value="Ig_sub2"/>
</dbReference>
<reference evidence="5 6" key="1">
    <citation type="journal article" date="2024" name="Genome Biol. Evol.">
        <title>Chromosome-level genome assembly of the viviparous eelpout Zoarces viviparus.</title>
        <authorList>
            <person name="Fuhrmann N."/>
            <person name="Brasseur M.V."/>
            <person name="Bakowski C.E."/>
            <person name="Podsiadlowski L."/>
            <person name="Prost S."/>
            <person name="Krehenwinkel H."/>
            <person name="Mayer C."/>
        </authorList>
    </citation>
    <scope>NUCLEOTIDE SEQUENCE [LARGE SCALE GENOMIC DNA]</scope>
    <source>
        <strain evidence="5">NO-MEL_2022_Ind0_liver</strain>
    </source>
</reference>
<evidence type="ECO:0000256" key="2">
    <source>
        <dbReference type="ARBA" id="ARBA00022859"/>
    </source>
</evidence>
<dbReference type="InterPro" id="IPR013106">
    <property type="entry name" value="Ig_V-set"/>
</dbReference>
<dbReference type="EMBL" id="JBCEZU010000067">
    <property type="protein sequence ID" value="KAK9533978.1"/>
    <property type="molecule type" value="Genomic_DNA"/>
</dbReference>